<sequence>MTIGIRRVFITENEINFLALPNVLAAMAVFGSGYGWEALARSRWLDRCVIHYWGDIDTHGFAILDQLRSHFPHVSSLLMDRATLEAHTAFWGREDKPQRNDLYRLTPEESDLYDALRDNRIREGLRLEQEHLGFGWVRERIDQL</sequence>
<name>A0ABX5MAF2_9PROT</name>
<protein>
    <submittedName>
        <fullName evidence="2">Uncharacterized protein DUF2220</fullName>
    </submittedName>
</protein>
<evidence type="ECO:0000259" key="1">
    <source>
        <dbReference type="Pfam" id="PF09983"/>
    </source>
</evidence>
<comment type="caution">
    <text evidence="2">The sequence shown here is derived from an EMBL/GenBank/DDBJ whole genome shotgun (WGS) entry which is preliminary data.</text>
</comment>
<keyword evidence="3" id="KW-1185">Reference proteome</keyword>
<evidence type="ECO:0000313" key="3">
    <source>
        <dbReference type="Proteomes" id="UP000247780"/>
    </source>
</evidence>
<reference evidence="2 3" key="1">
    <citation type="submission" date="2018-04" db="EMBL/GenBank/DDBJ databases">
        <title>Active sludge and wastewater microbial communities from Klosterneuburg, Austria.</title>
        <authorList>
            <person name="Wagner M."/>
        </authorList>
    </citation>
    <scope>NUCLEOTIDE SEQUENCE [LARGE SCALE GENOMIC DNA]</scope>
    <source>
        <strain evidence="2 3">Nm 57</strain>
    </source>
</reference>
<proteinExistence type="predicted"/>
<dbReference type="Proteomes" id="UP000247780">
    <property type="component" value="Unassembled WGS sequence"/>
</dbReference>
<feature type="domain" description="Wadjet protein JetD C-terminal" evidence="1">
    <location>
        <begin position="3"/>
        <end position="140"/>
    </location>
</feature>
<accession>A0ABX5MAF2</accession>
<gene>
    <name evidence="2" type="ORF">C8R14_101181</name>
</gene>
<evidence type="ECO:0000313" key="2">
    <source>
        <dbReference type="EMBL" id="PXV84294.1"/>
    </source>
</evidence>
<dbReference type="EMBL" id="QICQ01000001">
    <property type="protein sequence ID" value="PXV84294.1"/>
    <property type="molecule type" value="Genomic_DNA"/>
</dbReference>
<dbReference type="InterPro" id="IPR024534">
    <property type="entry name" value="JetD_C"/>
</dbReference>
<dbReference type="Pfam" id="PF09983">
    <property type="entry name" value="JetD_C"/>
    <property type="match status" value="1"/>
</dbReference>
<organism evidence="2 3">
    <name type="scientific">Nitrosomonas eutropha</name>
    <dbReference type="NCBI Taxonomy" id="916"/>
    <lineage>
        <taxon>Bacteria</taxon>
        <taxon>Pseudomonadati</taxon>
        <taxon>Pseudomonadota</taxon>
        <taxon>Betaproteobacteria</taxon>
        <taxon>Nitrosomonadales</taxon>
        <taxon>Nitrosomonadaceae</taxon>
        <taxon>Nitrosomonas</taxon>
    </lineage>
</organism>